<dbReference type="EMBL" id="MU274905">
    <property type="protein sequence ID" value="KAI0091541.1"/>
    <property type="molecule type" value="Genomic_DNA"/>
</dbReference>
<accession>A0ACB8UBH9</accession>
<keyword evidence="2" id="KW-1185">Reference proteome</keyword>
<proteinExistence type="predicted"/>
<dbReference type="Proteomes" id="UP001055072">
    <property type="component" value="Unassembled WGS sequence"/>
</dbReference>
<comment type="caution">
    <text evidence="1">The sequence shown here is derived from an EMBL/GenBank/DDBJ whole genome shotgun (WGS) entry which is preliminary data.</text>
</comment>
<evidence type="ECO:0000313" key="2">
    <source>
        <dbReference type="Proteomes" id="UP001055072"/>
    </source>
</evidence>
<protein>
    <submittedName>
        <fullName evidence="1">Uncharacterized protein</fullName>
    </submittedName>
</protein>
<gene>
    <name evidence="1" type="ORF">BDY19DRAFT_930958</name>
</gene>
<reference evidence="1" key="1">
    <citation type="journal article" date="2021" name="Environ. Microbiol.">
        <title>Gene family expansions and transcriptome signatures uncover fungal adaptations to wood decay.</title>
        <authorList>
            <person name="Hage H."/>
            <person name="Miyauchi S."/>
            <person name="Viragh M."/>
            <person name="Drula E."/>
            <person name="Min B."/>
            <person name="Chaduli D."/>
            <person name="Navarro D."/>
            <person name="Favel A."/>
            <person name="Norest M."/>
            <person name="Lesage-Meessen L."/>
            <person name="Balint B."/>
            <person name="Merenyi Z."/>
            <person name="de Eugenio L."/>
            <person name="Morin E."/>
            <person name="Martinez A.T."/>
            <person name="Baldrian P."/>
            <person name="Stursova M."/>
            <person name="Martinez M.J."/>
            <person name="Novotny C."/>
            <person name="Magnuson J.K."/>
            <person name="Spatafora J.W."/>
            <person name="Maurice S."/>
            <person name="Pangilinan J."/>
            <person name="Andreopoulos W."/>
            <person name="LaButti K."/>
            <person name="Hundley H."/>
            <person name="Na H."/>
            <person name="Kuo A."/>
            <person name="Barry K."/>
            <person name="Lipzen A."/>
            <person name="Henrissat B."/>
            <person name="Riley R."/>
            <person name="Ahrendt S."/>
            <person name="Nagy L.G."/>
            <person name="Grigoriev I.V."/>
            <person name="Martin F."/>
            <person name="Rosso M.N."/>
        </authorList>
    </citation>
    <scope>NUCLEOTIDE SEQUENCE</scope>
    <source>
        <strain evidence="1">CBS 384.51</strain>
    </source>
</reference>
<evidence type="ECO:0000313" key="1">
    <source>
        <dbReference type="EMBL" id="KAI0091541.1"/>
    </source>
</evidence>
<name>A0ACB8UBH9_9APHY</name>
<sequence>MWPPSLGRLLGGALEVYAIVRCSVTHNNFACARGDKYSHITRSYLPSSPCRRPAGSNVRVNVHLCINHRLILKTSPSSVQE</sequence>
<organism evidence="1 2">
    <name type="scientific">Irpex rosettiformis</name>
    <dbReference type="NCBI Taxonomy" id="378272"/>
    <lineage>
        <taxon>Eukaryota</taxon>
        <taxon>Fungi</taxon>
        <taxon>Dikarya</taxon>
        <taxon>Basidiomycota</taxon>
        <taxon>Agaricomycotina</taxon>
        <taxon>Agaricomycetes</taxon>
        <taxon>Polyporales</taxon>
        <taxon>Irpicaceae</taxon>
        <taxon>Irpex</taxon>
    </lineage>
</organism>